<accession>A0A8S9N502</accession>
<name>A0A8S9N502_BRACR</name>
<dbReference type="AlphaFoldDB" id="A0A8S9N502"/>
<organism evidence="1 2">
    <name type="scientific">Brassica cretica</name>
    <name type="common">Mustard</name>
    <dbReference type="NCBI Taxonomy" id="69181"/>
    <lineage>
        <taxon>Eukaryota</taxon>
        <taxon>Viridiplantae</taxon>
        <taxon>Streptophyta</taxon>
        <taxon>Embryophyta</taxon>
        <taxon>Tracheophyta</taxon>
        <taxon>Spermatophyta</taxon>
        <taxon>Magnoliopsida</taxon>
        <taxon>eudicotyledons</taxon>
        <taxon>Gunneridae</taxon>
        <taxon>Pentapetalae</taxon>
        <taxon>rosids</taxon>
        <taxon>malvids</taxon>
        <taxon>Brassicales</taxon>
        <taxon>Brassicaceae</taxon>
        <taxon>Brassiceae</taxon>
        <taxon>Brassica</taxon>
    </lineage>
</organism>
<gene>
    <name evidence="1" type="ORF">F2Q69_00056098</name>
</gene>
<dbReference type="EMBL" id="QGKX02002183">
    <property type="protein sequence ID" value="KAF3487704.1"/>
    <property type="molecule type" value="Genomic_DNA"/>
</dbReference>
<comment type="caution">
    <text evidence="1">The sequence shown here is derived from an EMBL/GenBank/DDBJ whole genome shotgun (WGS) entry which is preliminary data.</text>
</comment>
<proteinExistence type="predicted"/>
<dbReference type="Proteomes" id="UP000712600">
    <property type="component" value="Unassembled WGS sequence"/>
</dbReference>
<evidence type="ECO:0000313" key="2">
    <source>
        <dbReference type="Proteomes" id="UP000712600"/>
    </source>
</evidence>
<evidence type="ECO:0000313" key="1">
    <source>
        <dbReference type="EMBL" id="KAF3487704.1"/>
    </source>
</evidence>
<reference evidence="1" key="1">
    <citation type="submission" date="2019-12" db="EMBL/GenBank/DDBJ databases">
        <title>Genome sequencing and annotation of Brassica cretica.</title>
        <authorList>
            <person name="Studholme D.J."/>
            <person name="Sarris P."/>
        </authorList>
    </citation>
    <scope>NUCLEOTIDE SEQUENCE</scope>
    <source>
        <strain evidence="1">PFS-109/04</strain>
        <tissue evidence="1">Leaf</tissue>
    </source>
</reference>
<sequence length="60" mass="6684">MRHCDLMDCRNHDSTPGPGATVSHIVAVAWTSNRATLERVDVKMTEVLSEHITHSTNLLK</sequence>
<protein>
    <submittedName>
        <fullName evidence="1">Uncharacterized protein</fullName>
    </submittedName>
</protein>